<evidence type="ECO:0000313" key="3">
    <source>
        <dbReference type="Proteomes" id="UP000051054"/>
    </source>
</evidence>
<dbReference type="Proteomes" id="UP000051054">
    <property type="component" value="Unassembled WGS sequence"/>
</dbReference>
<feature type="transmembrane region" description="Helical" evidence="1">
    <location>
        <begin position="200"/>
        <end position="224"/>
    </location>
</feature>
<dbReference type="InterPro" id="IPR012507">
    <property type="entry name" value="YibE_F"/>
</dbReference>
<evidence type="ECO:0000313" key="2">
    <source>
        <dbReference type="EMBL" id="KRM17886.1"/>
    </source>
</evidence>
<reference evidence="2 3" key="1">
    <citation type="journal article" date="2015" name="Genome Announc.">
        <title>Expanding the biotechnology potential of lactobacilli through comparative genomics of 213 strains and associated genera.</title>
        <authorList>
            <person name="Sun Z."/>
            <person name="Harris H.M."/>
            <person name="McCann A."/>
            <person name="Guo C."/>
            <person name="Argimon S."/>
            <person name="Zhang W."/>
            <person name="Yang X."/>
            <person name="Jeffery I.B."/>
            <person name="Cooney J.C."/>
            <person name="Kagawa T.F."/>
            <person name="Liu W."/>
            <person name="Song Y."/>
            <person name="Salvetti E."/>
            <person name="Wrobel A."/>
            <person name="Rasinkangas P."/>
            <person name="Parkhill J."/>
            <person name="Rea M.C."/>
            <person name="O'Sullivan O."/>
            <person name="Ritari J."/>
            <person name="Douillard F.P."/>
            <person name="Paul Ross R."/>
            <person name="Yang R."/>
            <person name="Briner A.E."/>
            <person name="Felis G.E."/>
            <person name="de Vos W.M."/>
            <person name="Barrangou R."/>
            <person name="Klaenhammer T.R."/>
            <person name="Caufield P.W."/>
            <person name="Cui Y."/>
            <person name="Zhang H."/>
            <person name="O'Toole P.W."/>
        </authorList>
    </citation>
    <scope>NUCLEOTIDE SEQUENCE [LARGE SCALE GENOMIC DNA]</scope>
    <source>
        <strain evidence="2 3">DSM 18933</strain>
    </source>
</reference>
<sequence length="366" mass="40716">MKINKRFILEITLIILSGLAIFFITQHNERWYQQPLAQVMTVKNSQPETTEDEFKNKDQQTHQKLTFKMLNGKHRGQVYPGTNTFSYSGGNDQQFFKGQKVFVNLEKNQNKTYVTISNYKRDTYLLMLIWALIAMTYLVARFKGMLALLSVGLNFIIFLLCVQIDVHYNIDHIFGLFSMSALVFLALSLALVIGINKQWLVTFSSIFIGTSAAMIIGIIALALTNNQGIHYEALDFATQSPKQLFMSATVIGLLGAVMDAATDIVSTLFELKRTDSNISRKQLFKSGQAVGKSIMGPLINVLLLIFFTEALAMAVLFFRTGNTLNYTFEWTMSLGVVQALISGIGITLVIPSASALSALILGGEGK</sequence>
<protein>
    <recommendedName>
        <fullName evidence="4">YibE/F family protein</fullName>
    </recommendedName>
</protein>
<dbReference type="Pfam" id="PF07907">
    <property type="entry name" value="YibE_F"/>
    <property type="match status" value="1"/>
</dbReference>
<feature type="transmembrane region" description="Helical" evidence="1">
    <location>
        <begin position="244"/>
        <end position="269"/>
    </location>
</feature>
<keyword evidence="3" id="KW-1185">Reference proteome</keyword>
<dbReference type="eggNOG" id="COG5438">
    <property type="taxonomic scope" value="Bacteria"/>
</dbReference>
<feature type="transmembrane region" description="Helical" evidence="1">
    <location>
        <begin position="172"/>
        <end position="193"/>
    </location>
</feature>
<dbReference type="STRING" id="1423755.FC40_GL001094"/>
<dbReference type="PANTHER" id="PTHR41771">
    <property type="entry name" value="MEMBRANE PROTEIN-RELATED"/>
    <property type="match status" value="1"/>
</dbReference>
<organism evidence="2 3">
    <name type="scientific">Ligilactobacillus hayakitensis DSM 18933 = JCM 14209</name>
    <dbReference type="NCBI Taxonomy" id="1423755"/>
    <lineage>
        <taxon>Bacteria</taxon>
        <taxon>Bacillati</taxon>
        <taxon>Bacillota</taxon>
        <taxon>Bacilli</taxon>
        <taxon>Lactobacillales</taxon>
        <taxon>Lactobacillaceae</taxon>
        <taxon>Ligilactobacillus</taxon>
    </lineage>
</organism>
<dbReference type="PANTHER" id="PTHR41771:SF1">
    <property type="entry name" value="MEMBRANE PROTEIN"/>
    <property type="match status" value="1"/>
</dbReference>
<name>A0A0R1WJ34_9LACO</name>
<dbReference type="RefSeq" id="WP_056938431.1">
    <property type="nucleotide sequence ID" value="NZ_AZGD01000100.1"/>
</dbReference>
<accession>A0A0R1WJ34</accession>
<keyword evidence="1" id="KW-1133">Transmembrane helix</keyword>
<evidence type="ECO:0000256" key="1">
    <source>
        <dbReference type="SAM" id="Phobius"/>
    </source>
</evidence>
<keyword evidence="1" id="KW-0812">Transmembrane</keyword>
<evidence type="ECO:0008006" key="4">
    <source>
        <dbReference type="Google" id="ProtNLM"/>
    </source>
</evidence>
<feature type="transmembrane region" description="Helical" evidence="1">
    <location>
        <begin position="7"/>
        <end position="25"/>
    </location>
</feature>
<dbReference type="PATRIC" id="fig|1423755.3.peg.1155"/>
<dbReference type="EMBL" id="AZGD01000100">
    <property type="protein sequence ID" value="KRM17886.1"/>
    <property type="molecule type" value="Genomic_DNA"/>
</dbReference>
<feature type="transmembrane region" description="Helical" evidence="1">
    <location>
        <begin position="338"/>
        <end position="361"/>
    </location>
</feature>
<proteinExistence type="predicted"/>
<dbReference type="AlphaFoldDB" id="A0A0R1WJ34"/>
<feature type="transmembrane region" description="Helical" evidence="1">
    <location>
        <begin position="290"/>
        <end position="318"/>
    </location>
</feature>
<feature type="transmembrane region" description="Helical" evidence="1">
    <location>
        <begin position="147"/>
        <end position="166"/>
    </location>
</feature>
<keyword evidence="1" id="KW-0472">Membrane</keyword>
<comment type="caution">
    <text evidence="2">The sequence shown here is derived from an EMBL/GenBank/DDBJ whole genome shotgun (WGS) entry which is preliminary data.</text>
</comment>
<gene>
    <name evidence="2" type="ORF">FC40_GL001094</name>
</gene>
<feature type="transmembrane region" description="Helical" evidence="1">
    <location>
        <begin position="123"/>
        <end position="140"/>
    </location>
</feature>